<accession>A0AAU9USD7</accession>
<dbReference type="Gene3D" id="2.130.10.10">
    <property type="entry name" value="YVTN repeat-like/Quinoprotein amine dehydrogenase"/>
    <property type="match status" value="1"/>
</dbReference>
<dbReference type="AlphaFoldDB" id="A0AAU9USD7"/>
<gene>
    <name evidence="2" type="ORF">EEDITHA_LOCUS14681</name>
</gene>
<evidence type="ECO:0000256" key="1">
    <source>
        <dbReference type="SAM" id="SignalP"/>
    </source>
</evidence>
<dbReference type="InterPro" id="IPR015943">
    <property type="entry name" value="WD40/YVTN_repeat-like_dom_sf"/>
</dbReference>
<keyword evidence="3" id="KW-1185">Reference proteome</keyword>
<evidence type="ECO:0008006" key="4">
    <source>
        <dbReference type="Google" id="ProtNLM"/>
    </source>
</evidence>
<dbReference type="EMBL" id="CAKOGL010000022">
    <property type="protein sequence ID" value="CAH2099740.1"/>
    <property type="molecule type" value="Genomic_DNA"/>
</dbReference>
<evidence type="ECO:0000313" key="3">
    <source>
        <dbReference type="Proteomes" id="UP001153954"/>
    </source>
</evidence>
<evidence type="ECO:0000313" key="2">
    <source>
        <dbReference type="EMBL" id="CAH2099740.1"/>
    </source>
</evidence>
<feature type="signal peptide" evidence="1">
    <location>
        <begin position="1"/>
        <end position="21"/>
    </location>
</feature>
<dbReference type="SUPFAM" id="SSF101898">
    <property type="entry name" value="NHL repeat"/>
    <property type="match status" value="1"/>
</dbReference>
<dbReference type="Proteomes" id="UP001153954">
    <property type="component" value="Unassembled WGS sequence"/>
</dbReference>
<organism evidence="2 3">
    <name type="scientific">Euphydryas editha</name>
    <name type="common">Edith's checkerspot</name>
    <dbReference type="NCBI Taxonomy" id="104508"/>
    <lineage>
        <taxon>Eukaryota</taxon>
        <taxon>Metazoa</taxon>
        <taxon>Ecdysozoa</taxon>
        <taxon>Arthropoda</taxon>
        <taxon>Hexapoda</taxon>
        <taxon>Insecta</taxon>
        <taxon>Pterygota</taxon>
        <taxon>Neoptera</taxon>
        <taxon>Endopterygota</taxon>
        <taxon>Lepidoptera</taxon>
        <taxon>Glossata</taxon>
        <taxon>Ditrysia</taxon>
        <taxon>Papilionoidea</taxon>
        <taxon>Nymphalidae</taxon>
        <taxon>Nymphalinae</taxon>
        <taxon>Euphydryas</taxon>
    </lineage>
</organism>
<sequence length="285" mass="32905">MKNFLMLCFVCLIAAATLSDANSSTADKEKCEGIHVRDKFHKKVVIGMGLNRPYQLAYDHHNHKIFFSYNIGKDDEDSFEIGYIEKGHIKHKVLKEVENGFAIAINNNDNVVYFGGSDGIYKLHLKTNDSVTEKILSHQNIWDMFFKHHLYFIVYPSQKLYKYEHSKNKTKPEHQKSIHEKIFQFAIDGDDDKFITNETGLYRIKNGTDHRIFYEGPKIYRAIEIDNKGVAHFSGQNGIFVANKKNDTLEKIAHVKNIFGLAFDSNNNIIYSDPHEIVKLVPEEC</sequence>
<protein>
    <recommendedName>
        <fullName evidence="4">Ommochrome-binding protein</fullName>
    </recommendedName>
</protein>
<feature type="chain" id="PRO_5043796124" description="Ommochrome-binding protein" evidence="1">
    <location>
        <begin position="22"/>
        <end position="285"/>
    </location>
</feature>
<name>A0AAU9USD7_EUPED</name>
<reference evidence="2" key="1">
    <citation type="submission" date="2022-03" db="EMBL/GenBank/DDBJ databases">
        <authorList>
            <person name="Tunstrom K."/>
        </authorList>
    </citation>
    <scope>NUCLEOTIDE SEQUENCE</scope>
</reference>
<keyword evidence="1" id="KW-0732">Signal</keyword>
<comment type="caution">
    <text evidence="2">The sequence shown here is derived from an EMBL/GenBank/DDBJ whole genome shotgun (WGS) entry which is preliminary data.</text>
</comment>
<proteinExistence type="predicted"/>